<evidence type="ECO:0000313" key="1">
    <source>
        <dbReference type="EMBL" id="KUI57828.1"/>
    </source>
</evidence>
<reference evidence="2" key="1">
    <citation type="submission" date="2014-12" db="EMBL/GenBank/DDBJ databases">
        <title>Genome Sequence of Valsa Canker Pathogens Uncovers a Specific Adaption of Colonization on Woody Bark.</title>
        <authorList>
            <person name="Yin Z."/>
            <person name="Liu H."/>
            <person name="Gao X."/>
            <person name="Li Z."/>
            <person name="Song N."/>
            <person name="Ke X."/>
            <person name="Dai Q."/>
            <person name="Wu Y."/>
            <person name="Sun Y."/>
            <person name="Xu J.-R."/>
            <person name="Kang Z.K."/>
            <person name="Wang L."/>
            <person name="Huang L."/>
        </authorList>
    </citation>
    <scope>NUCLEOTIDE SEQUENCE [LARGE SCALE GENOMIC DNA]</scope>
    <source>
        <strain evidence="2">SXYL134</strain>
    </source>
</reference>
<dbReference type="OrthoDB" id="3473305at2759"/>
<name>A0A194V1P7_CYTMA</name>
<sequence length="270" mass="31773">MADIAPRVVDNKTLVERLLDLPEELQLVIWEFVLCCPRIININFRCGRAPDLRWTWHFNRDHIKRLTYPALLLDHRNSLDFQNIDDFNRVIKAKDGKYTIDFELSLDRDIFFLQSFHRGRMFRSPSAVNTDSHKMLQLKRLRHVMVLSDEFMEVFSIVGYPEYSWCEAHLFGPIGHRDCQVEEYIVLLDKPQTVESYVSHDDLVVFSEYEIMTVLSGSAWSSTADYPSLHTRVQRIAGAWDHWAQRGYIRLPKLRFARLRQCLSPSPEAD</sequence>
<organism evidence="1 2">
    <name type="scientific">Cytospora mali</name>
    <name type="common">Apple Valsa canker fungus</name>
    <name type="synonym">Valsa mali</name>
    <dbReference type="NCBI Taxonomy" id="578113"/>
    <lineage>
        <taxon>Eukaryota</taxon>
        <taxon>Fungi</taxon>
        <taxon>Dikarya</taxon>
        <taxon>Ascomycota</taxon>
        <taxon>Pezizomycotina</taxon>
        <taxon>Sordariomycetes</taxon>
        <taxon>Sordariomycetidae</taxon>
        <taxon>Diaporthales</taxon>
        <taxon>Cytosporaceae</taxon>
        <taxon>Cytospora</taxon>
    </lineage>
</organism>
<dbReference type="AlphaFoldDB" id="A0A194V1P7"/>
<dbReference type="Proteomes" id="UP000078576">
    <property type="component" value="Unassembled WGS sequence"/>
</dbReference>
<dbReference type="EMBL" id="KN714705">
    <property type="protein sequence ID" value="KUI57828.1"/>
    <property type="molecule type" value="Genomic_DNA"/>
</dbReference>
<accession>A0A194V1P7</accession>
<gene>
    <name evidence="1" type="ORF">VP1G_05197</name>
</gene>
<protein>
    <submittedName>
        <fullName evidence="1">Uncharacterized protein</fullName>
    </submittedName>
</protein>
<evidence type="ECO:0000313" key="2">
    <source>
        <dbReference type="Proteomes" id="UP000078576"/>
    </source>
</evidence>
<proteinExistence type="predicted"/>
<keyword evidence="2" id="KW-1185">Reference proteome</keyword>